<feature type="transmembrane region" description="Helical" evidence="1">
    <location>
        <begin position="41"/>
        <end position="59"/>
    </location>
</feature>
<evidence type="ECO:0000313" key="3">
    <source>
        <dbReference type="Proteomes" id="UP000019270"/>
    </source>
</evidence>
<dbReference type="PATRIC" id="fig|1307436.3.peg.5174"/>
<dbReference type="RefSeq" id="WP_035333497.1">
    <property type="nucleotide sequence ID" value="NZ_APVL01000044.1"/>
</dbReference>
<evidence type="ECO:0000313" key="2">
    <source>
        <dbReference type="EMBL" id="EWG08419.1"/>
    </source>
</evidence>
<organism evidence="2 3">
    <name type="scientific">Cytobacillus firmus DS1</name>
    <dbReference type="NCBI Taxonomy" id="1307436"/>
    <lineage>
        <taxon>Bacteria</taxon>
        <taxon>Bacillati</taxon>
        <taxon>Bacillota</taxon>
        <taxon>Bacilli</taxon>
        <taxon>Bacillales</taxon>
        <taxon>Bacillaceae</taxon>
        <taxon>Cytobacillus</taxon>
    </lineage>
</organism>
<sequence>MEEIKKVIEDGFEEIIFDDEDKEILLDTIKRSRRRNIKQKTLIIFSSAAMIWLLLFSTANQIITYAIDQSAEKMELQLKMYNSVLYYETVQGQYQETDYLREQKEQVKFKISEGDTPGGTVQININDNIYIEEKSNGNKRIVYEDSPEGEIVSEDKRTIVDKFTQNLFEKWETLKDAFVIMNDGIPGYNYRERPSYIHYSSFITFPQAPAHYLRVLENWEIKEEGTLLGRKVKVIEGEFDKNSKEKFRSETFKMWVDTESGVLLKYISYDKDGKMTKEVHVNEIKFNEDLNAEDYLE</sequence>
<dbReference type="Gene3D" id="2.50.20.10">
    <property type="entry name" value="Lipoprotein localisation LolA/LolB/LppX"/>
    <property type="match status" value="1"/>
</dbReference>
<proteinExistence type="predicted"/>
<name>W7L9D4_CYTFI</name>
<accession>W7L9D4</accession>
<dbReference type="Proteomes" id="UP000019270">
    <property type="component" value="Unassembled WGS sequence"/>
</dbReference>
<dbReference type="eggNOG" id="COG2834">
    <property type="taxonomic scope" value="Bacteria"/>
</dbReference>
<comment type="caution">
    <text evidence="2">The sequence shown here is derived from an EMBL/GenBank/DDBJ whole genome shotgun (WGS) entry which is preliminary data.</text>
</comment>
<keyword evidence="1" id="KW-0472">Membrane</keyword>
<keyword evidence="2" id="KW-0449">Lipoprotein</keyword>
<reference evidence="3" key="1">
    <citation type="submission" date="2013-03" db="EMBL/GenBank/DDBJ databases">
        <title>Draft genome sequence of Bacillus firmus DS1.</title>
        <authorList>
            <person name="Peng D."/>
            <person name="Zhu L."/>
            <person name="Sun M."/>
        </authorList>
    </citation>
    <scope>NUCLEOTIDE SEQUENCE [LARGE SCALE GENOMIC DNA]</scope>
    <source>
        <strain evidence="3">DS1</strain>
    </source>
</reference>
<keyword evidence="1" id="KW-1133">Transmembrane helix</keyword>
<protein>
    <submittedName>
        <fullName evidence="2">Outer membrane lipoprotein-sorting protein</fullName>
    </submittedName>
</protein>
<dbReference type="EMBL" id="APVL01000044">
    <property type="protein sequence ID" value="EWG08419.1"/>
    <property type="molecule type" value="Genomic_DNA"/>
</dbReference>
<gene>
    <name evidence="2" type="ORF">PBF_24298</name>
</gene>
<evidence type="ECO:0000256" key="1">
    <source>
        <dbReference type="SAM" id="Phobius"/>
    </source>
</evidence>
<dbReference type="OrthoDB" id="2881381at2"/>
<keyword evidence="1" id="KW-0812">Transmembrane</keyword>
<reference evidence="2 3" key="2">
    <citation type="journal article" date="2016" name="Sci. Rep.">
        <title>A novel serine protease, Sep1, from Bacillus firmus DS-1 has nematicidal activity and degrades multiple intestinal-associated nematode proteins.</title>
        <authorList>
            <person name="Geng C."/>
            <person name="Nie X."/>
            <person name="Tang Z."/>
            <person name="Zhang Y."/>
            <person name="Lin J."/>
            <person name="Sun M."/>
            <person name="Peng D."/>
        </authorList>
    </citation>
    <scope>NUCLEOTIDE SEQUENCE [LARGE SCALE GENOMIC DNA]</scope>
    <source>
        <strain evidence="2 3">DS1</strain>
    </source>
</reference>
<dbReference type="AlphaFoldDB" id="W7L9D4"/>